<evidence type="ECO:0000313" key="2">
    <source>
        <dbReference type="EMBL" id="KAL0267956.1"/>
    </source>
</evidence>
<evidence type="ECO:0000256" key="1">
    <source>
        <dbReference type="SAM" id="MobiDB-lite"/>
    </source>
</evidence>
<name>A0AAW2HEH5_9NEOP</name>
<accession>A0AAW2HEH5</accession>
<feature type="compositionally biased region" description="Basic and acidic residues" evidence="1">
    <location>
        <begin position="95"/>
        <end position="115"/>
    </location>
</feature>
<reference evidence="2" key="1">
    <citation type="journal article" date="2024" name="Gigascience">
        <title>Chromosome-level genome of the poultry shaft louse Menopon gallinae provides insight into the host-switching and adaptive evolution of parasitic lice.</title>
        <authorList>
            <person name="Xu Y."/>
            <person name="Ma L."/>
            <person name="Liu S."/>
            <person name="Liang Y."/>
            <person name="Liu Q."/>
            <person name="He Z."/>
            <person name="Tian L."/>
            <person name="Duan Y."/>
            <person name="Cai W."/>
            <person name="Li H."/>
            <person name="Song F."/>
        </authorList>
    </citation>
    <scope>NUCLEOTIDE SEQUENCE</scope>
    <source>
        <strain evidence="2">Cailab_2023a</strain>
    </source>
</reference>
<protein>
    <submittedName>
        <fullName evidence="2">Uncharacterized protein</fullName>
    </submittedName>
</protein>
<organism evidence="2">
    <name type="scientific">Menopon gallinae</name>
    <name type="common">poultry shaft louse</name>
    <dbReference type="NCBI Taxonomy" id="328185"/>
    <lineage>
        <taxon>Eukaryota</taxon>
        <taxon>Metazoa</taxon>
        <taxon>Ecdysozoa</taxon>
        <taxon>Arthropoda</taxon>
        <taxon>Hexapoda</taxon>
        <taxon>Insecta</taxon>
        <taxon>Pterygota</taxon>
        <taxon>Neoptera</taxon>
        <taxon>Paraneoptera</taxon>
        <taxon>Psocodea</taxon>
        <taxon>Troctomorpha</taxon>
        <taxon>Phthiraptera</taxon>
        <taxon>Amblycera</taxon>
        <taxon>Menoponidae</taxon>
        <taxon>Menopon</taxon>
    </lineage>
</organism>
<sequence length="115" mass="12873">MTAPQRVVRTVLPPAPNHATRVLSIIPVHESLGPRYAFRSLSFPDVFGEKPRRTAAAWSFWGSDAFLITHRRTRGLARIILMDRTRKGCCSSRGTSRDHLRTAKAPEGHRLSVGK</sequence>
<proteinExistence type="predicted"/>
<comment type="caution">
    <text evidence="2">The sequence shown here is derived from an EMBL/GenBank/DDBJ whole genome shotgun (WGS) entry which is preliminary data.</text>
</comment>
<feature type="region of interest" description="Disordered" evidence="1">
    <location>
        <begin position="90"/>
        <end position="115"/>
    </location>
</feature>
<gene>
    <name evidence="2" type="ORF">PYX00_010073</name>
</gene>
<dbReference type="EMBL" id="JARGDH010000005">
    <property type="protein sequence ID" value="KAL0267956.1"/>
    <property type="molecule type" value="Genomic_DNA"/>
</dbReference>
<dbReference type="AlphaFoldDB" id="A0AAW2HEH5"/>